<evidence type="ECO:0000313" key="3">
    <source>
        <dbReference type="Proteomes" id="UP001299220"/>
    </source>
</evidence>
<dbReference type="EC" id="3.6.1.9" evidence="2"/>
<accession>A0ABS9CK28</accession>
<dbReference type="InterPro" id="IPR004518">
    <property type="entry name" value="MazG-like_dom"/>
</dbReference>
<reference evidence="2 3" key="1">
    <citation type="submission" date="2020-12" db="EMBL/GenBank/DDBJ databases">
        <title>Whole genome sequences of gut porcine anaerobes.</title>
        <authorList>
            <person name="Kubasova T."/>
            <person name="Jahodarova E."/>
            <person name="Rychlik I."/>
        </authorList>
    </citation>
    <scope>NUCLEOTIDE SEQUENCE [LARGE SCALE GENOMIC DNA]</scope>
    <source>
        <strain evidence="2 3">An867</strain>
    </source>
</reference>
<dbReference type="SUPFAM" id="SSF101386">
    <property type="entry name" value="all-alpha NTP pyrophosphatases"/>
    <property type="match status" value="1"/>
</dbReference>
<evidence type="ECO:0000259" key="1">
    <source>
        <dbReference type="Pfam" id="PF03819"/>
    </source>
</evidence>
<organism evidence="2 3">
    <name type="scientific">Anaeromassilibacillus senegalensis</name>
    <dbReference type="NCBI Taxonomy" id="1673717"/>
    <lineage>
        <taxon>Bacteria</taxon>
        <taxon>Bacillati</taxon>
        <taxon>Bacillota</taxon>
        <taxon>Clostridia</taxon>
        <taxon>Eubacteriales</taxon>
        <taxon>Acutalibacteraceae</taxon>
        <taxon>Anaeromassilibacillus</taxon>
    </lineage>
</organism>
<keyword evidence="2" id="KW-0378">Hydrolase</keyword>
<dbReference type="EMBL" id="JAFBIT010000001">
    <property type="protein sequence ID" value="MCF2651162.1"/>
    <property type="molecule type" value="Genomic_DNA"/>
</dbReference>
<dbReference type="Pfam" id="PF03819">
    <property type="entry name" value="MazG"/>
    <property type="match status" value="1"/>
</dbReference>
<protein>
    <submittedName>
        <fullName evidence="2">Nucleoside triphosphate pyrophosphohydrolase</fullName>
        <ecNumber evidence="2">3.6.1.9</ecNumber>
    </submittedName>
</protein>
<dbReference type="PANTHER" id="PTHR30522">
    <property type="entry name" value="NUCLEOSIDE TRIPHOSPHATE PYROPHOSPHOHYDROLASE"/>
    <property type="match status" value="1"/>
</dbReference>
<feature type="domain" description="NTP pyrophosphohydrolase MazG-like" evidence="1">
    <location>
        <begin position="37"/>
        <end position="110"/>
    </location>
</feature>
<comment type="caution">
    <text evidence="2">The sequence shown here is derived from an EMBL/GenBank/DDBJ whole genome shotgun (WGS) entry which is preliminary data.</text>
</comment>
<dbReference type="InterPro" id="IPR011551">
    <property type="entry name" value="NTP_PyrPHydrolase_MazG"/>
</dbReference>
<dbReference type="PANTHER" id="PTHR30522:SF0">
    <property type="entry name" value="NUCLEOSIDE TRIPHOSPHATE PYROPHOSPHOHYDROLASE"/>
    <property type="match status" value="1"/>
</dbReference>
<dbReference type="Gene3D" id="1.10.287.1080">
    <property type="entry name" value="MazG-like"/>
    <property type="match status" value="2"/>
</dbReference>
<dbReference type="Proteomes" id="UP001299220">
    <property type="component" value="Unassembled WGS sequence"/>
</dbReference>
<dbReference type="RefSeq" id="WP_235322104.1">
    <property type="nucleotide sequence ID" value="NZ_JAFBIT010000001.1"/>
</dbReference>
<dbReference type="GO" id="GO:0047429">
    <property type="term" value="F:nucleoside triphosphate diphosphatase activity"/>
    <property type="evidence" value="ECO:0007669"/>
    <property type="project" value="UniProtKB-EC"/>
</dbReference>
<dbReference type="InterPro" id="IPR048015">
    <property type="entry name" value="NTP-PPase_MazG-like_N"/>
</dbReference>
<sequence>MKDIAKFVGKERYTVEDLLEIITILRSPGGCPWDREQNHKSIRRDFLEECYEAIEAIDTDNTELLREELGDVLLQVVFHSEIEREVGHFDFSDVVSGVAEKMVVRHPHVFADTEADTTAQVLSNWDKIKRETKRQKTNREVLESVSPAMPALMRAQKVRKKAAGMGAETGDIEALQQEICGAVCTATAENGSEKLGRALFDMTELARKLGVDAERALFETCRAYIAQFESDASEEQ</sequence>
<gene>
    <name evidence="2" type="primary">mazG</name>
    <name evidence="2" type="ORF">JQM67_00865</name>
</gene>
<dbReference type="NCBIfam" id="TIGR00444">
    <property type="entry name" value="mazG"/>
    <property type="match status" value="1"/>
</dbReference>
<proteinExistence type="predicted"/>
<dbReference type="CDD" id="cd11528">
    <property type="entry name" value="NTP-PPase_MazG_Nterm"/>
    <property type="match status" value="1"/>
</dbReference>
<name>A0ABS9CK28_9FIRM</name>
<keyword evidence="3" id="KW-1185">Reference proteome</keyword>
<dbReference type="NCBIfam" id="NF007113">
    <property type="entry name" value="PRK09562.1"/>
    <property type="match status" value="1"/>
</dbReference>
<evidence type="ECO:0000313" key="2">
    <source>
        <dbReference type="EMBL" id="MCF2651162.1"/>
    </source>
</evidence>